<feature type="region of interest" description="Disordered" evidence="1">
    <location>
        <begin position="1"/>
        <end position="41"/>
    </location>
</feature>
<keyword evidence="2" id="KW-0812">Transmembrane</keyword>
<dbReference type="AlphaFoldDB" id="A0A9J6E478"/>
<sequence length="224" mass="24013">MDVDEDPPGASLVSENQPNDAGSVSSNEEPRTSPLPSSLTPSPPSILLNVVLACLPRNNNTAVRKGTHVSSVPLSWRRSGLLLQASGRCPTSSWTRLLGVENSFEDRFDPVTPSVSSGNTRLSAAASCRSYLLQCLSVGLVPIGVFICTSSFLSASFFLLPLRPQQANPVDCASKIGFSLLDVEETTSPHSAPEVHHPRWYTKVGEETYAAIRIAAIGLLVAWR</sequence>
<name>A0A9J6E478_RHIMP</name>
<feature type="compositionally biased region" description="Polar residues" evidence="1">
    <location>
        <begin position="13"/>
        <end position="27"/>
    </location>
</feature>
<keyword evidence="4" id="KW-1185">Reference proteome</keyword>
<comment type="caution">
    <text evidence="3">The sequence shown here is derived from an EMBL/GenBank/DDBJ whole genome shotgun (WGS) entry which is preliminary data.</text>
</comment>
<gene>
    <name evidence="3" type="ORF">HPB51_025013</name>
</gene>
<evidence type="ECO:0000256" key="2">
    <source>
        <dbReference type="SAM" id="Phobius"/>
    </source>
</evidence>
<reference evidence="3" key="2">
    <citation type="submission" date="2021-09" db="EMBL/GenBank/DDBJ databases">
        <authorList>
            <person name="Jia N."/>
            <person name="Wang J."/>
            <person name="Shi W."/>
            <person name="Du L."/>
            <person name="Sun Y."/>
            <person name="Zhan W."/>
            <person name="Jiang J."/>
            <person name="Wang Q."/>
            <person name="Zhang B."/>
            <person name="Ji P."/>
            <person name="Sakyi L.B."/>
            <person name="Cui X."/>
            <person name="Yuan T."/>
            <person name="Jiang B."/>
            <person name="Yang W."/>
            <person name="Lam T.T.-Y."/>
            <person name="Chang Q."/>
            <person name="Ding S."/>
            <person name="Wang X."/>
            <person name="Zhu J."/>
            <person name="Ruan X."/>
            <person name="Zhao L."/>
            <person name="Wei J."/>
            <person name="Que T."/>
            <person name="Du C."/>
            <person name="Cheng J."/>
            <person name="Dai P."/>
            <person name="Han X."/>
            <person name="Huang E."/>
            <person name="Gao Y."/>
            <person name="Liu J."/>
            <person name="Shao H."/>
            <person name="Ye R."/>
            <person name="Li L."/>
            <person name="Wei W."/>
            <person name="Wang X."/>
            <person name="Wang C."/>
            <person name="Huo Q."/>
            <person name="Li W."/>
            <person name="Guo W."/>
            <person name="Chen H."/>
            <person name="Chen S."/>
            <person name="Zhou L."/>
            <person name="Zhou L."/>
            <person name="Ni X."/>
            <person name="Tian J."/>
            <person name="Zhou Y."/>
            <person name="Sheng Y."/>
            <person name="Liu T."/>
            <person name="Pan Y."/>
            <person name="Xia L."/>
            <person name="Li J."/>
            <person name="Zhao F."/>
            <person name="Cao W."/>
        </authorList>
    </citation>
    <scope>NUCLEOTIDE SEQUENCE</scope>
    <source>
        <strain evidence="3">Rmic-2018</strain>
        <tissue evidence="3">Larvae</tissue>
    </source>
</reference>
<dbReference type="Proteomes" id="UP000821866">
    <property type="component" value="Chromosome 4"/>
</dbReference>
<evidence type="ECO:0000256" key="1">
    <source>
        <dbReference type="SAM" id="MobiDB-lite"/>
    </source>
</evidence>
<protein>
    <submittedName>
        <fullName evidence="3">Uncharacterized protein</fullName>
    </submittedName>
</protein>
<evidence type="ECO:0000313" key="3">
    <source>
        <dbReference type="EMBL" id="KAH8029295.1"/>
    </source>
</evidence>
<accession>A0A9J6E478</accession>
<proteinExistence type="predicted"/>
<evidence type="ECO:0000313" key="4">
    <source>
        <dbReference type="Proteomes" id="UP000821866"/>
    </source>
</evidence>
<dbReference type="EMBL" id="JABSTU010000006">
    <property type="protein sequence ID" value="KAH8029295.1"/>
    <property type="molecule type" value="Genomic_DNA"/>
</dbReference>
<keyword evidence="2" id="KW-0472">Membrane</keyword>
<reference evidence="3" key="1">
    <citation type="journal article" date="2020" name="Cell">
        <title>Large-Scale Comparative Analyses of Tick Genomes Elucidate Their Genetic Diversity and Vector Capacities.</title>
        <authorList>
            <consortium name="Tick Genome and Microbiome Consortium (TIGMIC)"/>
            <person name="Jia N."/>
            <person name="Wang J."/>
            <person name="Shi W."/>
            <person name="Du L."/>
            <person name="Sun Y."/>
            <person name="Zhan W."/>
            <person name="Jiang J.F."/>
            <person name="Wang Q."/>
            <person name="Zhang B."/>
            <person name="Ji P."/>
            <person name="Bell-Sakyi L."/>
            <person name="Cui X.M."/>
            <person name="Yuan T.T."/>
            <person name="Jiang B.G."/>
            <person name="Yang W.F."/>
            <person name="Lam T.T."/>
            <person name="Chang Q.C."/>
            <person name="Ding S.J."/>
            <person name="Wang X.J."/>
            <person name="Zhu J.G."/>
            <person name="Ruan X.D."/>
            <person name="Zhao L."/>
            <person name="Wei J.T."/>
            <person name="Ye R.Z."/>
            <person name="Que T.C."/>
            <person name="Du C.H."/>
            <person name="Zhou Y.H."/>
            <person name="Cheng J.X."/>
            <person name="Dai P.F."/>
            <person name="Guo W.B."/>
            <person name="Han X.H."/>
            <person name="Huang E.J."/>
            <person name="Li L.F."/>
            <person name="Wei W."/>
            <person name="Gao Y.C."/>
            <person name="Liu J.Z."/>
            <person name="Shao H.Z."/>
            <person name="Wang X."/>
            <person name="Wang C.C."/>
            <person name="Yang T.C."/>
            <person name="Huo Q.B."/>
            <person name="Li W."/>
            <person name="Chen H.Y."/>
            <person name="Chen S.E."/>
            <person name="Zhou L.G."/>
            <person name="Ni X.B."/>
            <person name="Tian J.H."/>
            <person name="Sheng Y."/>
            <person name="Liu T."/>
            <person name="Pan Y.S."/>
            <person name="Xia L.Y."/>
            <person name="Li J."/>
            <person name="Zhao F."/>
            <person name="Cao W.C."/>
        </authorList>
    </citation>
    <scope>NUCLEOTIDE SEQUENCE</scope>
    <source>
        <strain evidence="3">Rmic-2018</strain>
    </source>
</reference>
<organism evidence="3 4">
    <name type="scientific">Rhipicephalus microplus</name>
    <name type="common">Cattle tick</name>
    <name type="synonym">Boophilus microplus</name>
    <dbReference type="NCBI Taxonomy" id="6941"/>
    <lineage>
        <taxon>Eukaryota</taxon>
        <taxon>Metazoa</taxon>
        <taxon>Ecdysozoa</taxon>
        <taxon>Arthropoda</taxon>
        <taxon>Chelicerata</taxon>
        <taxon>Arachnida</taxon>
        <taxon>Acari</taxon>
        <taxon>Parasitiformes</taxon>
        <taxon>Ixodida</taxon>
        <taxon>Ixodoidea</taxon>
        <taxon>Ixodidae</taxon>
        <taxon>Rhipicephalinae</taxon>
        <taxon>Rhipicephalus</taxon>
        <taxon>Boophilus</taxon>
    </lineage>
</organism>
<feature type="transmembrane region" description="Helical" evidence="2">
    <location>
        <begin position="131"/>
        <end position="160"/>
    </location>
</feature>
<keyword evidence="2" id="KW-1133">Transmembrane helix</keyword>